<keyword evidence="1 4" id="KW-0489">Methyltransferase</keyword>
<dbReference type="InterPro" id="IPR002052">
    <property type="entry name" value="DNA_methylase_N6_adenine_CS"/>
</dbReference>
<dbReference type="PROSITE" id="PS00092">
    <property type="entry name" value="N6_MTASE"/>
    <property type="match status" value="1"/>
</dbReference>
<dbReference type="AlphaFoldDB" id="A0A1M6KK30"/>
<evidence type="ECO:0000256" key="3">
    <source>
        <dbReference type="ARBA" id="ARBA00022691"/>
    </source>
</evidence>
<dbReference type="OrthoDB" id="9800643at2"/>
<evidence type="ECO:0000256" key="4">
    <source>
        <dbReference type="HAMAP-Rule" id="MF_02126"/>
    </source>
</evidence>
<evidence type="ECO:0000313" key="8">
    <source>
        <dbReference type="Proteomes" id="UP000184050"/>
    </source>
</evidence>
<feature type="binding site" evidence="4">
    <location>
        <position position="141"/>
    </location>
    <ligand>
        <name>S-adenosyl-L-methionine</name>
        <dbReference type="ChEBI" id="CHEBI:59789"/>
    </ligand>
</feature>
<name>A0A1M6KK30_9BACT</name>
<accession>A0A1M6KK30</accession>
<dbReference type="InterPro" id="IPR004556">
    <property type="entry name" value="HemK-like"/>
</dbReference>
<dbReference type="InterPro" id="IPR040758">
    <property type="entry name" value="PrmC_N"/>
</dbReference>
<dbReference type="Gene3D" id="1.10.8.10">
    <property type="entry name" value="DNA helicase RuvA subunit, C-terminal domain"/>
    <property type="match status" value="1"/>
</dbReference>
<reference evidence="7 8" key="1">
    <citation type="submission" date="2016-11" db="EMBL/GenBank/DDBJ databases">
        <authorList>
            <person name="Jaros S."/>
            <person name="Januszkiewicz K."/>
            <person name="Wedrychowicz H."/>
        </authorList>
    </citation>
    <scope>NUCLEOTIDE SEQUENCE [LARGE SCALE GENOMIC DNA]</scope>
    <source>
        <strain evidence="7 8">DSM 27063</strain>
    </source>
</reference>
<dbReference type="EC" id="2.1.1.297" evidence="4"/>
<dbReference type="PANTHER" id="PTHR18895">
    <property type="entry name" value="HEMK METHYLTRANSFERASE"/>
    <property type="match status" value="1"/>
</dbReference>
<keyword evidence="3 4" id="KW-0949">S-adenosyl-L-methionine</keyword>
<dbReference type="Gene3D" id="3.40.50.150">
    <property type="entry name" value="Vaccinia Virus protein VP39"/>
    <property type="match status" value="1"/>
</dbReference>
<comment type="caution">
    <text evidence="4">Lacks conserved residue(s) required for the propagation of feature annotation.</text>
</comment>
<feature type="binding site" evidence="4">
    <location>
        <begin position="185"/>
        <end position="188"/>
    </location>
    <ligand>
        <name>substrate</name>
    </ligand>
</feature>
<sequence>MEATIQYIEKELTGLYPKTEVQGFVRLIFWHVLQLSYTDLVLGRNQKLEKSSQKRIEAIVERLKKFEPIQYILGETEFFGLKLTVNPSVLIPRPETEELVQWIIAAVENENPSIIDVGTGSGCIALALKKELKNAVVTGVDISAESIRTASKNAEQNQLDVTFKEADILQWEKEKWEPVDVIVSNPPYVRELEKAAMHLNVLQYEPENALFVSNTNPLVFYQSIADFANRYLKETGWLFFEINENLGEELIRLLTDKNFAEVEIKKDINGKDRMLRCRKGDI</sequence>
<dbReference type="InterPro" id="IPR029063">
    <property type="entry name" value="SAM-dependent_MTases_sf"/>
</dbReference>
<dbReference type="GO" id="GO:0003676">
    <property type="term" value="F:nucleic acid binding"/>
    <property type="evidence" value="ECO:0007669"/>
    <property type="project" value="InterPro"/>
</dbReference>
<protein>
    <recommendedName>
        <fullName evidence="4">Release factor glutamine methyltransferase</fullName>
        <shortName evidence="4">RF MTase</shortName>
        <ecNumber evidence="4">2.1.1.297</ecNumber>
    </recommendedName>
    <alternativeName>
        <fullName evidence="4">N5-glutamine methyltransferase PrmC</fullName>
    </alternativeName>
    <alternativeName>
        <fullName evidence="4">Protein-(glutamine-N5) MTase PrmC</fullName>
    </alternativeName>
    <alternativeName>
        <fullName evidence="4">Protein-glutamine N-methyltransferase PrmC</fullName>
    </alternativeName>
</protein>
<proteinExistence type="inferred from homology"/>
<comment type="catalytic activity">
    <reaction evidence="4">
        <text>L-glutaminyl-[peptide chain release factor] + S-adenosyl-L-methionine = N(5)-methyl-L-glutaminyl-[peptide chain release factor] + S-adenosyl-L-homocysteine + H(+)</text>
        <dbReference type="Rhea" id="RHEA:42896"/>
        <dbReference type="Rhea" id="RHEA-COMP:10271"/>
        <dbReference type="Rhea" id="RHEA-COMP:10272"/>
        <dbReference type="ChEBI" id="CHEBI:15378"/>
        <dbReference type="ChEBI" id="CHEBI:30011"/>
        <dbReference type="ChEBI" id="CHEBI:57856"/>
        <dbReference type="ChEBI" id="CHEBI:59789"/>
        <dbReference type="ChEBI" id="CHEBI:61891"/>
        <dbReference type="EC" id="2.1.1.297"/>
    </reaction>
</comment>
<evidence type="ECO:0000313" key="7">
    <source>
        <dbReference type="EMBL" id="SHJ59322.1"/>
    </source>
</evidence>
<evidence type="ECO:0000259" key="6">
    <source>
        <dbReference type="Pfam" id="PF17827"/>
    </source>
</evidence>
<evidence type="ECO:0000259" key="5">
    <source>
        <dbReference type="Pfam" id="PF13847"/>
    </source>
</evidence>
<dbReference type="InterPro" id="IPR050320">
    <property type="entry name" value="N5-glutamine_MTase"/>
</dbReference>
<dbReference type="HAMAP" id="MF_02126">
    <property type="entry name" value="RF_methyltr_PrmC"/>
    <property type="match status" value="1"/>
</dbReference>
<feature type="domain" description="Methyltransferase" evidence="5">
    <location>
        <begin position="110"/>
        <end position="258"/>
    </location>
</feature>
<dbReference type="RefSeq" id="WP_073170911.1">
    <property type="nucleotide sequence ID" value="NZ_FQZE01000023.1"/>
</dbReference>
<dbReference type="NCBIfam" id="TIGR00536">
    <property type="entry name" value="hemK_fam"/>
    <property type="match status" value="1"/>
</dbReference>
<dbReference type="InterPro" id="IPR025714">
    <property type="entry name" value="Methyltranfer_dom"/>
</dbReference>
<dbReference type="EMBL" id="FQZE01000023">
    <property type="protein sequence ID" value="SHJ59322.1"/>
    <property type="molecule type" value="Genomic_DNA"/>
</dbReference>
<evidence type="ECO:0000256" key="2">
    <source>
        <dbReference type="ARBA" id="ARBA00022679"/>
    </source>
</evidence>
<keyword evidence="8" id="KW-1185">Reference proteome</keyword>
<feature type="domain" description="Release factor glutamine methyltransferase N-terminal" evidence="6">
    <location>
        <begin position="25"/>
        <end position="74"/>
    </location>
</feature>
<dbReference type="InterPro" id="IPR019874">
    <property type="entry name" value="RF_methyltr_PrmC"/>
</dbReference>
<dbReference type="Pfam" id="PF13847">
    <property type="entry name" value="Methyltransf_31"/>
    <property type="match status" value="1"/>
</dbReference>
<dbReference type="PANTHER" id="PTHR18895:SF74">
    <property type="entry name" value="MTRF1L RELEASE FACTOR GLUTAMINE METHYLTRANSFERASE"/>
    <property type="match status" value="1"/>
</dbReference>
<keyword evidence="2 4" id="KW-0808">Transferase</keyword>
<dbReference type="NCBIfam" id="TIGR03534">
    <property type="entry name" value="RF_mod_PrmC"/>
    <property type="match status" value="1"/>
</dbReference>
<evidence type="ECO:0000256" key="1">
    <source>
        <dbReference type="ARBA" id="ARBA00022603"/>
    </source>
</evidence>
<dbReference type="CDD" id="cd02440">
    <property type="entry name" value="AdoMet_MTases"/>
    <property type="match status" value="1"/>
</dbReference>
<organism evidence="7 8">
    <name type="scientific">Tangfeifania diversioriginum</name>
    <dbReference type="NCBI Taxonomy" id="1168035"/>
    <lineage>
        <taxon>Bacteria</taxon>
        <taxon>Pseudomonadati</taxon>
        <taxon>Bacteroidota</taxon>
        <taxon>Bacteroidia</taxon>
        <taxon>Marinilabiliales</taxon>
        <taxon>Prolixibacteraceae</taxon>
        <taxon>Tangfeifania</taxon>
    </lineage>
</organism>
<dbReference type="Pfam" id="PF17827">
    <property type="entry name" value="PrmC_N"/>
    <property type="match status" value="1"/>
</dbReference>
<dbReference type="GO" id="GO:0032259">
    <property type="term" value="P:methylation"/>
    <property type="evidence" value="ECO:0007669"/>
    <property type="project" value="UniProtKB-KW"/>
</dbReference>
<dbReference type="GO" id="GO:0102559">
    <property type="term" value="F:peptide chain release factor N(5)-glutamine methyltransferase activity"/>
    <property type="evidence" value="ECO:0007669"/>
    <property type="project" value="UniProtKB-EC"/>
</dbReference>
<dbReference type="Proteomes" id="UP000184050">
    <property type="component" value="Unassembled WGS sequence"/>
</dbReference>
<feature type="binding site" evidence="4">
    <location>
        <position position="185"/>
    </location>
    <ligand>
        <name>S-adenosyl-L-methionine</name>
        <dbReference type="ChEBI" id="CHEBI:59789"/>
    </ligand>
</feature>
<comment type="function">
    <text evidence="4">Methylates the class 1 translation termination release factors RF1/PrfA and RF2/PrfB on the glutamine residue of the universally conserved GGQ motif.</text>
</comment>
<gene>
    <name evidence="4" type="primary">prmC</name>
    <name evidence="7" type="ORF">SAMN05444280_12377</name>
</gene>
<dbReference type="SUPFAM" id="SSF53335">
    <property type="entry name" value="S-adenosyl-L-methionine-dependent methyltransferases"/>
    <property type="match status" value="1"/>
</dbReference>
<feature type="binding site" evidence="4">
    <location>
        <begin position="118"/>
        <end position="122"/>
    </location>
    <ligand>
        <name>S-adenosyl-L-methionine</name>
        <dbReference type="ChEBI" id="CHEBI:59789"/>
    </ligand>
</feature>
<dbReference type="STRING" id="1168035.SAMN05444280_12377"/>
<comment type="similarity">
    <text evidence="4">Belongs to the protein N5-glutamine methyltransferase family. PrmC subfamily.</text>
</comment>